<keyword evidence="1" id="KW-0067">ATP-binding</keyword>
<dbReference type="OrthoDB" id="5107704at2"/>
<reference evidence="1 2" key="1">
    <citation type="submission" date="2019-05" db="EMBL/GenBank/DDBJ databases">
        <title>Nesterenkonia sp. GY239, isolated from the Southern Atlantic Ocean.</title>
        <authorList>
            <person name="Zhang G."/>
        </authorList>
    </citation>
    <scope>NUCLEOTIDE SEQUENCE [LARGE SCALE GENOMIC DNA]</scope>
    <source>
        <strain evidence="1 2">GY239</strain>
    </source>
</reference>
<keyword evidence="2" id="KW-1185">Reference proteome</keyword>
<evidence type="ECO:0000313" key="2">
    <source>
        <dbReference type="Proteomes" id="UP000306544"/>
    </source>
</evidence>
<dbReference type="SUPFAM" id="SSF52540">
    <property type="entry name" value="P-loop containing nucleoside triphosphate hydrolases"/>
    <property type="match status" value="1"/>
</dbReference>
<comment type="caution">
    <text evidence="1">The sequence shown here is derived from an EMBL/GenBank/DDBJ whole genome shotgun (WGS) entry which is preliminary data.</text>
</comment>
<organism evidence="1 2">
    <name type="scientific">Nesterenkonia sphaerica</name>
    <dbReference type="NCBI Taxonomy" id="1804988"/>
    <lineage>
        <taxon>Bacteria</taxon>
        <taxon>Bacillati</taxon>
        <taxon>Actinomycetota</taxon>
        <taxon>Actinomycetes</taxon>
        <taxon>Micrococcales</taxon>
        <taxon>Micrococcaceae</taxon>
        <taxon>Nesterenkonia</taxon>
    </lineage>
</organism>
<name>A0A5R8ZZQ9_9MICC</name>
<dbReference type="InterPro" id="IPR027417">
    <property type="entry name" value="P-loop_NTPase"/>
</dbReference>
<dbReference type="Pfam" id="PF13245">
    <property type="entry name" value="AAA_19"/>
    <property type="match status" value="1"/>
</dbReference>
<dbReference type="PANTHER" id="PTHR11070">
    <property type="entry name" value="UVRD / RECB / PCRA DNA HELICASE FAMILY MEMBER"/>
    <property type="match status" value="1"/>
</dbReference>
<dbReference type="EMBL" id="VAWA01000023">
    <property type="protein sequence ID" value="TLP71918.1"/>
    <property type="molecule type" value="Genomic_DNA"/>
</dbReference>
<dbReference type="GO" id="GO:0003678">
    <property type="term" value="F:DNA helicase activity"/>
    <property type="evidence" value="ECO:0007669"/>
    <property type="project" value="InterPro"/>
</dbReference>
<dbReference type="InterPro" id="IPR000212">
    <property type="entry name" value="DNA_helicase_UvrD/REP"/>
</dbReference>
<dbReference type="GO" id="GO:0003677">
    <property type="term" value="F:DNA binding"/>
    <property type="evidence" value="ECO:0007669"/>
    <property type="project" value="InterPro"/>
</dbReference>
<dbReference type="Proteomes" id="UP000306544">
    <property type="component" value="Unassembled WGS sequence"/>
</dbReference>
<dbReference type="AlphaFoldDB" id="A0A5R8ZZQ9"/>
<dbReference type="Gene3D" id="3.40.50.300">
    <property type="entry name" value="P-loop containing nucleotide triphosphate hydrolases"/>
    <property type="match status" value="1"/>
</dbReference>
<keyword evidence="1" id="KW-0547">Nucleotide-binding</keyword>
<keyword evidence="1" id="KW-0378">Hydrolase</keyword>
<protein>
    <submittedName>
        <fullName evidence="1">ATP-dependent helicase</fullName>
    </submittedName>
</protein>
<gene>
    <name evidence="1" type="ORF">FEF27_12015</name>
</gene>
<dbReference type="GO" id="GO:0005524">
    <property type="term" value="F:ATP binding"/>
    <property type="evidence" value="ECO:0007669"/>
    <property type="project" value="InterPro"/>
</dbReference>
<proteinExistence type="predicted"/>
<accession>A0A5R8ZZQ9</accession>
<sequence>MTSHERSGSSVTDNQLVLAVAGSGKTQRLVDLCVEADPSERILVLTYTAANQDELRRRLANAAGEHHRIEVSGWFSFLIANFVRPYLPFVFPDRKLEGFDFHSPPQQYSKNDSWSRYFNHDSQARRAHLAQLAHRVNEAAAGAPMRRLALVYDRILIDEAQDLCGWDLEILELLLKSPTPLYMVGDVRQAILATNPREKKNKKFMYMGIWQWFRQKEAKRKLQIQQERTTHRYRAEIASFADSLFDTSHGFEPTETPNTRTTAHDGIYLVRSEHVAAYIRSYQPLFLRDSVNSGKQFSKFAPINIGVSKGLEREHVLVYPTGGVQQLLQTGTPLTPSASASLYVAATRAKQSLAFILDEPGDCVYKHWIP</sequence>
<keyword evidence="1" id="KW-0347">Helicase</keyword>
<evidence type="ECO:0000313" key="1">
    <source>
        <dbReference type="EMBL" id="TLP71918.1"/>
    </source>
</evidence>